<dbReference type="Pfam" id="PF13688">
    <property type="entry name" value="Reprolysin_5"/>
    <property type="match status" value="1"/>
</dbReference>
<evidence type="ECO:0000259" key="10">
    <source>
        <dbReference type="PROSITE" id="PS50215"/>
    </source>
</evidence>
<evidence type="ECO:0000256" key="2">
    <source>
        <dbReference type="ARBA" id="ARBA00022723"/>
    </source>
</evidence>
<keyword evidence="2 8" id="KW-0479">Metal-binding</keyword>
<evidence type="ECO:0000256" key="7">
    <source>
        <dbReference type="ARBA" id="ARBA00023180"/>
    </source>
</evidence>
<comment type="caution">
    <text evidence="11">The sequence shown here is derived from an EMBL/GenBank/DDBJ whole genome shotgun (WGS) entry which is preliminary data.</text>
</comment>
<evidence type="ECO:0000256" key="8">
    <source>
        <dbReference type="PROSITE-ProRule" id="PRU00276"/>
    </source>
</evidence>
<keyword evidence="6" id="KW-1015">Disulfide bond</keyword>
<dbReference type="PANTHER" id="PTHR11905">
    <property type="entry name" value="ADAM A DISINTEGRIN AND METALLOPROTEASE DOMAIN"/>
    <property type="match status" value="1"/>
</dbReference>
<feature type="binding site" evidence="8">
    <location>
        <position position="121"/>
    </location>
    <ligand>
        <name>Zn(2+)</name>
        <dbReference type="ChEBI" id="CHEBI:29105"/>
        <note>catalytic</note>
    </ligand>
</feature>
<name>A0ABD3XWJ1_SINWO</name>
<dbReference type="Pfam" id="PF17771">
    <property type="entry name" value="ADAMTS_CR_2"/>
    <property type="match status" value="1"/>
</dbReference>
<feature type="binding site" evidence="8">
    <location>
        <position position="115"/>
    </location>
    <ligand>
        <name>Zn(2+)</name>
        <dbReference type="ChEBI" id="CHEBI:29105"/>
        <note>catalytic</note>
    </ligand>
</feature>
<keyword evidence="5" id="KW-0482">Metalloprotease</keyword>
<evidence type="ECO:0000313" key="11">
    <source>
        <dbReference type="EMBL" id="KAL3890597.1"/>
    </source>
</evidence>
<keyword evidence="3" id="KW-0378">Hydrolase</keyword>
<reference evidence="11 12" key="1">
    <citation type="submission" date="2024-11" db="EMBL/GenBank/DDBJ databases">
        <title>Chromosome-level genome assembly of the freshwater bivalve Anodonta woodiana.</title>
        <authorList>
            <person name="Chen X."/>
        </authorList>
    </citation>
    <scope>NUCLEOTIDE SEQUENCE [LARGE SCALE GENOMIC DNA]</scope>
    <source>
        <strain evidence="11">MN2024</strain>
        <tissue evidence="11">Gills</tissue>
    </source>
</reference>
<dbReference type="PANTHER" id="PTHR11905:SF159">
    <property type="entry name" value="ADAM METALLOPROTEASE"/>
    <property type="match status" value="1"/>
</dbReference>
<dbReference type="GO" id="GO:0046872">
    <property type="term" value="F:metal ion binding"/>
    <property type="evidence" value="ECO:0007669"/>
    <property type="project" value="UniProtKB-KW"/>
</dbReference>
<dbReference type="Gene3D" id="3.40.1620.60">
    <property type="match status" value="1"/>
</dbReference>
<protein>
    <recommendedName>
        <fullName evidence="10">Peptidase M12B domain-containing protein</fullName>
    </recommendedName>
</protein>
<dbReference type="GO" id="GO:0008237">
    <property type="term" value="F:metallopeptidase activity"/>
    <property type="evidence" value="ECO:0007669"/>
    <property type="project" value="UniProtKB-KW"/>
</dbReference>
<proteinExistence type="predicted"/>
<evidence type="ECO:0000256" key="9">
    <source>
        <dbReference type="SAM" id="MobiDB-lite"/>
    </source>
</evidence>
<feature type="non-terminal residue" evidence="11">
    <location>
        <position position="255"/>
    </location>
</feature>
<comment type="caution">
    <text evidence="8">Lacks conserved residue(s) required for the propagation of feature annotation.</text>
</comment>
<feature type="compositionally biased region" description="Acidic residues" evidence="9">
    <location>
        <begin position="32"/>
        <end position="42"/>
    </location>
</feature>
<feature type="active site" evidence="8">
    <location>
        <position position="112"/>
    </location>
</feature>
<evidence type="ECO:0000256" key="4">
    <source>
        <dbReference type="ARBA" id="ARBA00022833"/>
    </source>
</evidence>
<organism evidence="11 12">
    <name type="scientific">Sinanodonta woodiana</name>
    <name type="common">Chinese pond mussel</name>
    <name type="synonym">Anodonta woodiana</name>
    <dbReference type="NCBI Taxonomy" id="1069815"/>
    <lineage>
        <taxon>Eukaryota</taxon>
        <taxon>Metazoa</taxon>
        <taxon>Spiralia</taxon>
        <taxon>Lophotrochozoa</taxon>
        <taxon>Mollusca</taxon>
        <taxon>Bivalvia</taxon>
        <taxon>Autobranchia</taxon>
        <taxon>Heteroconchia</taxon>
        <taxon>Palaeoheterodonta</taxon>
        <taxon>Unionida</taxon>
        <taxon>Unionoidea</taxon>
        <taxon>Unionidae</taxon>
        <taxon>Unioninae</taxon>
        <taxon>Sinanodonta</taxon>
    </lineage>
</organism>
<dbReference type="SUPFAM" id="SSF55486">
    <property type="entry name" value="Metalloproteases ('zincins'), catalytic domain"/>
    <property type="match status" value="1"/>
</dbReference>
<dbReference type="InterPro" id="IPR024079">
    <property type="entry name" value="MetalloPept_cat_dom_sf"/>
</dbReference>
<evidence type="ECO:0000256" key="3">
    <source>
        <dbReference type="ARBA" id="ARBA00022801"/>
    </source>
</evidence>
<feature type="binding site" evidence="8">
    <location>
        <position position="111"/>
    </location>
    <ligand>
        <name>Zn(2+)</name>
        <dbReference type="ChEBI" id="CHEBI:29105"/>
        <note>catalytic</note>
    </ligand>
</feature>
<evidence type="ECO:0000256" key="5">
    <source>
        <dbReference type="ARBA" id="ARBA00023049"/>
    </source>
</evidence>
<keyword evidence="12" id="KW-1185">Reference proteome</keyword>
<accession>A0ABD3XWJ1</accession>
<keyword evidence="4 8" id="KW-0862">Zinc</keyword>
<gene>
    <name evidence="11" type="ORF">ACJMK2_002879</name>
</gene>
<dbReference type="InterPro" id="IPR041645">
    <property type="entry name" value="ADAMTS_CR_2"/>
</dbReference>
<dbReference type="AlphaFoldDB" id="A0ABD3XWJ1"/>
<dbReference type="GO" id="GO:0006508">
    <property type="term" value="P:proteolysis"/>
    <property type="evidence" value="ECO:0007669"/>
    <property type="project" value="UniProtKB-KW"/>
</dbReference>
<feature type="domain" description="Peptidase M12B" evidence="10">
    <location>
        <begin position="1"/>
        <end position="174"/>
    </location>
</feature>
<dbReference type="Gene3D" id="3.40.390.10">
    <property type="entry name" value="Collagenase (Catalytic Domain)"/>
    <property type="match status" value="1"/>
</dbReference>
<dbReference type="Proteomes" id="UP001634394">
    <property type="component" value="Unassembled WGS sequence"/>
</dbReference>
<dbReference type="EMBL" id="JBJQND010000001">
    <property type="protein sequence ID" value="KAL3890597.1"/>
    <property type="molecule type" value="Genomic_DNA"/>
</dbReference>
<dbReference type="PROSITE" id="PS50215">
    <property type="entry name" value="ADAM_MEPRO"/>
    <property type="match status" value="1"/>
</dbReference>
<feature type="compositionally biased region" description="Basic and acidic residues" evidence="9">
    <location>
        <begin position="21"/>
        <end position="31"/>
    </location>
</feature>
<keyword evidence="7" id="KW-0325">Glycoprotein</keyword>
<sequence length="255" mass="28568">MTDETSGKKYVDAQKYLDDFNEWDKTTRNGDEDGGGDGDETKDETKDEVENKDEDEQSYDHAMLFTTYRLYKDGVVGDSGLSKLSGVCTPGEGTSIIMARDYVWTVQVATHELGHNLGAYHDGEGDATACKDEDNYIMSTIHPRVSKDRINIANMWIFSDCSVESFKKTLPDKDCVQSTGEIYNITEYTTFMKKPAPYIFTPDEQCILLVGKGSRYYGFESDESCYMLKCTNPATGKGLKIYVNAPEETSCGFNK</sequence>
<evidence type="ECO:0000256" key="6">
    <source>
        <dbReference type="ARBA" id="ARBA00023157"/>
    </source>
</evidence>
<keyword evidence="1" id="KW-0645">Protease</keyword>
<evidence type="ECO:0000256" key="1">
    <source>
        <dbReference type="ARBA" id="ARBA00022670"/>
    </source>
</evidence>
<evidence type="ECO:0000313" key="12">
    <source>
        <dbReference type="Proteomes" id="UP001634394"/>
    </source>
</evidence>
<dbReference type="InterPro" id="IPR001590">
    <property type="entry name" value="Peptidase_M12B"/>
</dbReference>
<feature type="region of interest" description="Disordered" evidence="9">
    <location>
        <begin position="21"/>
        <end position="57"/>
    </location>
</feature>